<evidence type="ECO:0000313" key="2">
    <source>
        <dbReference type="Proteomes" id="UP000887574"/>
    </source>
</evidence>
<reference evidence="3" key="1">
    <citation type="submission" date="2022-11" db="UniProtKB">
        <authorList>
            <consortium name="WormBaseParasite"/>
        </authorList>
    </citation>
    <scope>IDENTIFICATION</scope>
</reference>
<organism evidence="2 3">
    <name type="scientific">Ditylenchus dipsaci</name>
    <dbReference type="NCBI Taxonomy" id="166011"/>
    <lineage>
        <taxon>Eukaryota</taxon>
        <taxon>Metazoa</taxon>
        <taxon>Ecdysozoa</taxon>
        <taxon>Nematoda</taxon>
        <taxon>Chromadorea</taxon>
        <taxon>Rhabditida</taxon>
        <taxon>Tylenchina</taxon>
        <taxon>Tylenchomorpha</taxon>
        <taxon>Sphaerularioidea</taxon>
        <taxon>Anguinidae</taxon>
        <taxon>Anguininae</taxon>
        <taxon>Ditylenchus</taxon>
    </lineage>
</organism>
<dbReference type="WBParaSite" id="jg4056">
    <property type="protein sequence ID" value="jg4056"/>
    <property type="gene ID" value="jg4056"/>
</dbReference>
<name>A0A915ED80_9BILA</name>
<keyword evidence="2" id="KW-1185">Reference proteome</keyword>
<feature type="compositionally biased region" description="Polar residues" evidence="1">
    <location>
        <begin position="44"/>
        <end position="57"/>
    </location>
</feature>
<sequence length="127" mass="14506">MNGNFDYDLLMSDEEDLRNVLSDASDEEESANAEEQQRPRRVQPGNSSQASESTQSVEAGEDDELFLQLQQPPDLKYVPSNRGKPILLYNGSLYYLRKTRKEKDARGRLKHIHKLYYCAKSMSGCSN</sequence>
<dbReference type="AlphaFoldDB" id="A0A915ED80"/>
<evidence type="ECO:0000256" key="1">
    <source>
        <dbReference type="SAM" id="MobiDB-lite"/>
    </source>
</evidence>
<accession>A0A915ED80</accession>
<proteinExistence type="predicted"/>
<protein>
    <submittedName>
        <fullName evidence="3">Uncharacterized protein</fullName>
    </submittedName>
</protein>
<dbReference type="Proteomes" id="UP000887574">
    <property type="component" value="Unplaced"/>
</dbReference>
<feature type="region of interest" description="Disordered" evidence="1">
    <location>
        <begin position="1"/>
        <end position="66"/>
    </location>
</feature>
<evidence type="ECO:0000313" key="3">
    <source>
        <dbReference type="WBParaSite" id="jg4056"/>
    </source>
</evidence>